<dbReference type="AlphaFoldDB" id="A0AAW2YZF4"/>
<feature type="non-terminal residue" evidence="2">
    <location>
        <position position="284"/>
    </location>
</feature>
<protein>
    <submittedName>
        <fullName evidence="2">Uncharacterized protein</fullName>
    </submittedName>
</protein>
<dbReference type="Proteomes" id="UP001431209">
    <property type="component" value="Unassembled WGS sequence"/>
</dbReference>
<organism evidence="2 3">
    <name type="scientific">Acrasis kona</name>
    <dbReference type="NCBI Taxonomy" id="1008807"/>
    <lineage>
        <taxon>Eukaryota</taxon>
        <taxon>Discoba</taxon>
        <taxon>Heterolobosea</taxon>
        <taxon>Tetramitia</taxon>
        <taxon>Eutetramitia</taxon>
        <taxon>Acrasidae</taxon>
        <taxon>Acrasis</taxon>
    </lineage>
</organism>
<gene>
    <name evidence="2" type="ORF">AKO1_013018</name>
</gene>
<dbReference type="EMBL" id="JAOPGA020000844">
    <property type="protein sequence ID" value="KAL0482383.1"/>
    <property type="molecule type" value="Genomic_DNA"/>
</dbReference>
<evidence type="ECO:0000256" key="1">
    <source>
        <dbReference type="SAM" id="MobiDB-lite"/>
    </source>
</evidence>
<evidence type="ECO:0000313" key="3">
    <source>
        <dbReference type="Proteomes" id="UP001431209"/>
    </source>
</evidence>
<reference evidence="2 3" key="1">
    <citation type="submission" date="2024-03" db="EMBL/GenBank/DDBJ databases">
        <title>The Acrasis kona genome and developmental transcriptomes reveal deep origins of eukaryotic multicellular pathways.</title>
        <authorList>
            <person name="Sheikh S."/>
            <person name="Fu C.-J."/>
            <person name="Brown M.W."/>
            <person name="Baldauf S.L."/>
        </authorList>
    </citation>
    <scope>NUCLEOTIDE SEQUENCE [LARGE SCALE GENOMIC DNA]</scope>
    <source>
        <strain evidence="2 3">ATCC MYA-3509</strain>
    </source>
</reference>
<accession>A0AAW2YZF4</accession>
<comment type="caution">
    <text evidence="2">The sequence shown here is derived from an EMBL/GenBank/DDBJ whole genome shotgun (WGS) entry which is preliminary data.</text>
</comment>
<evidence type="ECO:0000313" key="2">
    <source>
        <dbReference type="EMBL" id="KAL0482383.1"/>
    </source>
</evidence>
<sequence length="284" mass="33032">MKHLSKFVEKFDNERQTRMKKFETLSKFKVSLINLKRQLKQSIEKAKIVDELFDNAPKDTTILINKATISYTPIRHSHHYDDDLSKYVTRTYHLPQMQDSKERLKEFVHGSSKVNEEYLNNSTPSSPVIAVSDDKVAPIINKKTENVPVKHRDGGDSRIIASVSYRKEEHAKAQKVMNKNNPKETQNEPSLLEEWEQEITGLSRTSSQKLKNSKASELIAYSPMKYQPKPEVKCQEITAKMKNAFVKRSYKWGLLGDPDLYKSDDDEEEERQQRMRHQLNATYA</sequence>
<feature type="region of interest" description="Disordered" evidence="1">
    <location>
        <begin position="258"/>
        <end position="284"/>
    </location>
</feature>
<proteinExistence type="predicted"/>
<keyword evidence="3" id="KW-1185">Reference proteome</keyword>
<name>A0AAW2YZF4_9EUKA</name>